<protein>
    <submittedName>
        <fullName evidence="1">Uncharacterized protein</fullName>
    </submittedName>
</protein>
<keyword evidence="2" id="KW-1185">Reference proteome</keyword>
<gene>
    <name evidence="1" type="ORF">MRB53_011548</name>
</gene>
<reference evidence="1 2" key="1">
    <citation type="journal article" date="2022" name="Hortic Res">
        <title>A haplotype resolved chromosomal level avocado genome allows analysis of novel avocado genes.</title>
        <authorList>
            <person name="Nath O."/>
            <person name="Fletcher S.J."/>
            <person name="Hayward A."/>
            <person name="Shaw L.M."/>
            <person name="Masouleh A.K."/>
            <person name="Furtado A."/>
            <person name="Henry R.J."/>
            <person name="Mitter N."/>
        </authorList>
    </citation>
    <scope>NUCLEOTIDE SEQUENCE [LARGE SCALE GENOMIC DNA]</scope>
    <source>
        <strain evidence="2">cv. Hass</strain>
    </source>
</reference>
<proteinExistence type="predicted"/>
<comment type="caution">
    <text evidence="1">The sequence shown here is derived from an EMBL/GenBank/DDBJ whole genome shotgun (WGS) entry which is preliminary data.</text>
</comment>
<dbReference type="Proteomes" id="UP001234297">
    <property type="component" value="Chromosome 3"/>
</dbReference>
<dbReference type="EMBL" id="CM056811">
    <property type="protein sequence ID" value="KAJ8637281.1"/>
    <property type="molecule type" value="Genomic_DNA"/>
</dbReference>
<accession>A0ACC2LW06</accession>
<evidence type="ECO:0000313" key="2">
    <source>
        <dbReference type="Proteomes" id="UP001234297"/>
    </source>
</evidence>
<sequence>MSALAPELFGWRGTEFNYCMGPSPGAQCISIDRSIEMAAVTGFGKWGAQGAGNEGHGRDLEMPSEIHREHDTPVPSLNLWSSHEIGCGA</sequence>
<organism evidence="1 2">
    <name type="scientific">Persea americana</name>
    <name type="common">Avocado</name>
    <dbReference type="NCBI Taxonomy" id="3435"/>
    <lineage>
        <taxon>Eukaryota</taxon>
        <taxon>Viridiplantae</taxon>
        <taxon>Streptophyta</taxon>
        <taxon>Embryophyta</taxon>
        <taxon>Tracheophyta</taxon>
        <taxon>Spermatophyta</taxon>
        <taxon>Magnoliopsida</taxon>
        <taxon>Magnoliidae</taxon>
        <taxon>Laurales</taxon>
        <taxon>Lauraceae</taxon>
        <taxon>Persea</taxon>
    </lineage>
</organism>
<name>A0ACC2LW06_PERAE</name>
<evidence type="ECO:0000313" key="1">
    <source>
        <dbReference type="EMBL" id="KAJ8637281.1"/>
    </source>
</evidence>